<dbReference type="SUPFAM" id="SSF50249">
    <property type="entry name" value="Nucleic acid-binding proteins"/>
    <property type="match status" value="6"/>
</dbReference>
<evidence type="ECO:0000256" key="1">
    <source>
        <dbReference type="ARBA" id="ARBA00006767"/>
    </source>
</evidence>
<evidence type="ECO:0000259" key="8">
    <source>
        <dbReference type="PROSITE" id="PS50126"/>
    </source>
</evidence>
<comment type="similarity">
    <text evidence="1">Belongs to the bacterial ribosomal protein bS1 family.</text>
</comment>
<dbReference type="EMBL" id="UINC01000389">
    <property type="protein sequence ID" value="SUZ54473.1"/>
    <property type="molecule type" value="Genomic_DNA"/>
</dbReference>
<dbReference type="PIRSF" id="PIRSF002111">
    <property type="entry name" value="RpsA"/>
    <property type="match status" value="1"/>
</dbReference>
<dbReference type="CDD" id="cd04465">
    <property type="entry name" value="S1_RPS1_repeat_ec2_hs2"/>
    <property type="match status" value="1"/>
</dbReference>
<dbReference type="SMART" id="SM00316">
    <property type="entry name" value="S1"/>
    <property type="match status" value="6"/>
</dbReference>
<dbReference type="NCBIfam" id="NF004952">
    <property type="entry name" value="PRK06299.1-2"/>
    <property type="match status" value="1"/>
</dbReference>
<evidence type="ECO:0000313" key="9">
    <source>
        <dbReference type="EMBL" id="SUZ54473.1"/>
    </source>
</evidence>
<feature type="domain" description="S1 motif" evidence="8">
    <location>
        <begin position="289"/>
        <end position="359"/>
    </location>
</feature>
<dbReference type="Gene3D" id="2.40.50.140">
    <property type="entry name" value="Nucleic acid-binding proteins"/>
    <property type="match status" value="5"/>
</dbReference>
<organism evidence="9">
    <name type="scientific">marine metagenome</name>
    <dbReference type="NCBI Taxonomy" id="408172"/>
    <lineage>
        <taxon>unclassified sequences</taxon>
        <taxon>metagenomes</taxon>
        <taxon>ecological metagenomes</taxon>
    </lineage>
</organism>
<feature type="domain" description="S1 motif" evidence="8">
    <location>
        <begin position="376"/>
        <end position="446"/>
    </location>
</feature>
<dbReference type="GO" id="GO:0003735">
    <property type="term" value="F:structural constituent of ribosome"/>
    <property type="evidence" value="ECO:0007669"/>
    <property type="project" value="InterPro"/>
</dbReference>
<gene>
    <name evidence="9" type="ORF">METZ01_LOCUS7327</name>
</gene>
<feature type="domain" description="S1 motif" evidence="8">
    <location>
        <begin position="462"/>
        <end position="531"/>
    </location>
</feature>
<dbReference type="Pfam" id="PF00575">
    <property type="entry name" value="S1"/>
    <property type="match status" value="6"/>
</dbReference>
<evidence type="ECO:0000256" key="3">
    <source>
        <dbReference type="ARBA" id="ARBA00022884"/>
    </source>
</evidence>
<evidence type="ECO:0000256" key="7">
    <source>
        <dbReference type="ARBA" id="ARBA00035517"/>
    </source>
</evidence>
<feature type="domain" description="S1 motif" evidence="8">
    <location>
        <begin position="33"/>
        <end position="99"/>
    </location>
</feature>
<dbReference type="InterPro" id="IPR003029">
    <property type="entry name" value="S1_domain"/>
</dbReference>
<dbReference type="InterPro" id="IPR000110">
    <property type="entry name" value="Ribosomal_bS1"/>
</dbReference>
<protein>
    <recommendedName>
        <fullName evidence="6">Small ribosomal subunit protein bS1</fullName>
    </recommendedName>
    <alternativeName>
        <fullName evidence="7">30S ribosomal protein S1</fullName>
    </alternativeName>
</protein>
<proteinExistence type="inferred from homology"/>
<sequence>VLSNLTEKSPEISSERFSELLEESLSNSFIQEGKVILGTIVSIESDLVIIDFGMKTEGRVSIDEFKSEIRDSSLKIGDQVEVYLERIENALGDAVLSRDKAKKEENWFKLQECQKENVVVQGEITGKVRGGFTVDIDGTQAFLPGSQVDVKPIRDIRPLMYMSQSFHILKMDKRRGNIVVSRKSVLTDSSNVSKSEVLESLSEGQEIEGIVKNITDYGAFIDLGGIDGLLHVTDISWKRINNPAEIISIGEKVKVLITKLSREDQRVSLGMKQLQDDPWVDVNKKYEVGKKYNGQVTNMADYGAFVELEGGLEGLVHVSEMSWVSKIEKPSKYVNIGDEVQVMVLEIDSEKKRLSLGIKQCFDNPWENFAQKNPVGNLVKGQIQNIADFGIFVQVDEGLDGLVHLSDIDWKVEGNIAIKEYKVGQEIEAKILDFDIEKERISLGIKQLSDDPLSSLDRTKKGDVLTCTVSNALKSGIEVNIGTDFPAFIKRSDLSMDKSEQNPERFEIGQKVDAKVIRFDKKSRKINLSIKALQISDEKEAIEQYGSKDSGASLGDILGEALDKSDSLVDDSESKDSEDLND</sequence>
<evidence type="ECO:0000256" key="5">
    <source>
        <dbReference type="ARBA" id="ARBA00023274"/>
    </source>
</evidence>
<dbReference type="PROSITE" id="PS50126">
    <property type="entry name" value="S1"/>
    <property type="match status" value="6"/>
</dbReference>
<evidence type="ECO:0000256" key="2">
    <source>
        <dbReference type="ARBA" id="ARBA00022737"/>
    </source>
</evidence>
<keyword evidence="5" id="KW-0687">Ribonucleoprotein</keyword>
<dbReference type="NCBIfam" id="TIGR00717">
    <property type="entry name" value="rpsA"/>
    <property type="match status" value="1"/>
</dbReference>
<dbReference type="GO" id="GO:0003729">
    <property type="term" value="F:mRNA binding"/>
    <property type="evidence" value="ECO:0007669"/>
    <property type="project" value="TreeGrafter"/>
</dbReference>
<feature type="domain" description="S1 motif" evidence="8">
    <location>
        <begin position="204"/>
        <end position="272"/>
    </location>
</feature>
<keyword evidence="4" id="KW-0689">Ribosomal protein</keyword>
<evidence type="ECO:0000256" key="6">
    <source>
        <dbReference type="ARBA" id="ARBA00035293"/>
    </source>
</evidence>
<dbReference type="FunFam" id="2.40.50.140:FF:000018">
    <property type="entry name" value="30S ribosomal protein S1"/>
    <property type="match status" value="1"/>
</dbReference>
<dbReference type="InterPro" id="IPR050437">
    <property type="entry name" value="Ribos_protein_bS1-like"/>
</dbReference>
<dbReference type="FunFam" id="2.40.50.140:FF:000011">
    <property type="entry name" value="30S ribosomal protein S1"/>
    <property type="match status" value="1"/>
</dbReference>
<name>A0A381NLR5_9ZZZZ</name>
<dbReference type="PANTHER" id="PTHR10724">
    <property type="entry name" value="30S RIBOSOMAL PROTEIN S1"/>
    <property type="match status" value="1"/>
</dbReference>
<dbReference type="InterPro" id="IPR035104">
    <property type="entry name" value="Ribosomal_protein_S1-like"/>
</dbReference>
<reference evidence="9" key="1">
    <citation type="submission" date="2018-05" db="EMBL/GenBank/DDBJ databases">
        <authorList>
            <person name="Lanie J.A."/>
            <person name="Ng W.-L."/>
            <person name="Kazmierczak K.M."/>
            <person name="Andrzejewski T.M."/>
            <person name="Davidsen T.M."/>
            <person name="Wayne K.J."/>
            <person name="Tettelin H."/>
            <person name="Glass J.I."/>
            <person name="Rusch D."/>
            <person name="Podicherti R."/>
            <person name="Tsui H.-C.T."/>
            <person name="Winkler M.E."/>
        </authorList>
    </citation>
    <scope>NUCLEOTIDE SEQUENCE</scope>
</reference>
<dbReference type="GO" id="GO:0022627">
    <property type="term" value="C:cytosolic small ribosomal subunit"/>
    <property type="evidence" value="ECO:0007669"/>
    <property type="project" value="TreeGrafter"/>
</dbReference>
<feature type="non-terminal residue" evidence="9">
    <location>
        <position position="1"/>
    </location>
</feature>
<evidence type="ECO:0000256" key="4">
    <source>
        <dbReference type="ARBA" id="ARBA00022980"/>
    </source>
</evidence>
<feature type="domain" description="S1 motif" evidence="8">
    <location>
        <begin position="117"/>
        <end position="183"/>
    </location>
</feature>
<dbReference type="CDD" id="cd05688">
    <property type="entry name" value="S1_RPS1_repeat_ec3"/>
    <property type="match status" value="1"/>
</dbReference>
<dbReference type="InterPro" id="IPR012340">
    <property type="entry name" value="NA-bd_OB-fold"/>
</dbReference>
<keyword evidence="3" id="KW-0694">RNA-binding</keyword>
<dbReference type="PANTHER" id="PTHR10724:SF7">
    <property type="entry name" value="SMALL RIBOSOMAL SUBUNIT PROTEIN BS1C"/>
    <property type="match status" value="1"/>
</dbReference>
<dbReference type="AlphaFoldDB" id="A0A381NLR5"/>
<dbReference type="GO" id="GO:0006412">
    <property type="term" value="P:translation"/>
    <property type="evidence" value="ECO:0007669"/>
    <property type="project" value="InterPro"/>
</dbReference>
<keyword evidence="2" id="KW-0677">Repeat</keyword>
<accession>A0A381NLR5</accession>
<dbReference type="PRINTS" id="PR00681">
    <property type="entry name" value="RIBOSOMALS1"/>
</dbReference>